<evidence type="ECO:0000313" key="3">
    <source>
        <dbReference type="Proteomes" id="UP001056436"/>
    </source>
</evidence>
<proteinExistence type="predicted"/>
<feature type="compositionally biased region" description="Basic and acidic residues" evidence="1">
    <location>
        <begin position="42"/>
        <end position="52"/>
    </location>
</feature>
<feature type="region of interest" description="Disordered" evidence="1">
    <location>
        <begin position="1"/>
        <end position="52"/>
    </location>
</feature>
<name>A0A9Q0B416_9PEZI</name>
<keyword evidence="3" id="KW-1185">Reference proteome</keyword>
<comment type="caution">
    <text evidence="2">The sequence shown here is derived from an EMBL/GenBank/DDBJ whole genome shotgun (WGS) entry which is preliminary data.</text>
</comment>
<sequence length="93" mass="9506">MGIATVRGNGVTNPSIAAEGPELEPSGAEESTGSAVSTAAGRSDEHLGLREKPTIPNILPAMEVVDTEILNGLLAKAVVNWDAVEAIASWILG</sequence>
<dbReference type="EMBL" id="SDAQ01000053">
    <property type="protein sequence ID" value="KAI3547467.1"/>
    <property type="molecule type" value="Genomic_DNA"/>
</dbReference>
<protein>
    <submittedName>
        <fullName evidence="2">Uncharacterized protein</fullName>
    </submittedName>
</protein>
<accession>A0A9Q0B416</accession>
<reference evidence="2" key="1">
    <citation type="submission" date="2019-01" db="EMBL/GenBank/DDBJ databases">
        <title>Colletotrichum abscissum LGMF1257.</title>
        <authorList>
            <person name="Baroncelli R."/>
        </authorList>
    </citation>
    <scope>NUCLEOTIDE SEQUENCE</scope>
    <source>
        <strain evidence="2">Ca142</strain>
    </source>
</reference>
<evidence type="ECO:0000256" key="1">
    <source>
        <dbReference type="SAM" id="MobiDB-lite"/>
    </source>
</evidence>
<organism evidence="2 3">
    <name type="scientific">Colletotrichum abscissum</name>
    <dbReference type="NCBI Taxonomy" id="1671311"/>
    <lineage>
        <taxon>Eukaryota</taxon>
        <taxon>Fungi</taxon>
        <taxon>Dikarya</taxon>
        <taxon>Ascomycota</taxon>
        <taxon>Pezizomycotina</taxon>
        <taxon>Sordariomycetes</taxon>
        <taxon>Hypocreomycetidae</taxon>
        <taxon>Glomerellales</taxon>
        <taxon>Glomerellaceae</taxon>
        <taxon>Colletotrichum</taxon>
        <taxon>Colletotrichum acutatum species complex</taxon>
    </lineage>
</organism>
<dbReference type="AlphaFoldDB" id="A0A9Q0B416"/>
<evidence type="ECO:0000313" key="2">
    <source>
        <dbReference type="EMBL" id="KAI3547467.1"/>
    </source>
</evidence>
<gene>
    <name evidence="2" type="ORF">CABS02_08657</name>
</gene>
<dbReference type="Proteomes" id="UP001056436">
    <property type="component" value="Unassembled WGS sequence"/>
</dbReference>